<proteinExistence type="predicted"/>
<dbReference type="OrthoDB" id="5174394at2"/>
<accession>A0A3A1N5L7</accession>
<evidence type="ECO:0000313" key="2">
    <source>
        <dbReference type="Proteomes" id="UP000266067"/>
    </source>
</evidence>
<evidence type="ECO:0008006" key="3">
    <source>
        <dbReference type="Google" id="ProtNLM"/>
    </source>
</evidence>
<keyword evidence="2" id="KW-1185">Reference proteome</keyword>
<reference evidence="1 2" key="1">
    <citation type="submission" date="2018-08" db="EMBL/GenBank/DDBJ databases">
        <title>Proposal of Muricauda 72 sp.nov. and Muricauda NH166 sp.nov., isolated from seawater.</title>
        <authorList>
            <person name="Cheng H."/>
            <person name="Wu Y.-H."/>
            <person name="Guo L.-L."/>
            <person name="Xu X.-W."/>
        </authorList>
    </citation>
    <scope>NUCLEOTIDE SEQUENCE [LARGE SCALE GENOMIC DNA]</scope>
    <source>
        <strain evidence="1 2">KCTC 22173</strain>
    </source>
</reference>
<dbReference type="EMBL" id="QXFH01000077">
    <property type="protein sequence ID" value="RIV30529.1"/>
    <property type="molecule type" value="Genomic_DNA"/>
</dbReference>
<sequence length="418" mass="48450">MNKIEKFVYDTLKHNPKIKIKVRNLYQSFYDALPNKKDYSLNPIQAKEGYFFGFHDVSPFSYDDTKILANKLTIPLRMPNKKDALEVGYFDIKNGKFGEYTKIGESRAWNYHKGCRLQWAGENHVIFNDAEGGKLVSRLYNIKKGTTKTIPFPIDTASQCGKFATSFSYGRLEMTMPGYGYDYEDESFKDIKITEETGLFIGSLEDGTRELVVNLQELNDKGGVAQYFIEDAHQYVTHSLFSPDGRYVSFLYRATVVEDIMKRWTQLVVYDRETKKLHFSPTNEMVSHYVWNSKNQIIAYSRIGEKDSHVLFEEPTLQKHRRVAYPQLNSDGHQSFISDNIFVTDTYPDKHRVAKLYKVGIESNEVTLLASVNSFKKFQSRPYKHWCCDLHPRMNRKGDMVCFDSVHTGERALCAMEV</sequence>
<gene>
    <name evidence="1" type="ORF">D2V08_15680</name>
</gene>
<dbReference type="Proteomes" id="UP000266067">
    <property type="component" value="Unassembled WGS sequence"/>
</dbReference>
<dbReference type="SUPFAM" id="SSF82171">
    <property type="entry name" value="DPP6 N-terminal domain-like"/>
    <property type="match status" value="1"/>
</dbReference>
<comment type="caution">
    <text evidence="1">The sequence shown here is derived from an EMBL/GenBank/DDBJ whole genome shotgun (WGS) entry which is preliminary data.</text>
</comment>
<organism evidence="1 2">
    <name type="scientific">Flagellimonas lutimaris</name>
    <dbReference type="NCBI Taxonomy" id="475082"/>
    <lineage>
        <taxon>Bacteria</taxon>
        <taxon>Pseudomonadati</taxon>
        <taxon>Bacteroidota</taxon>
        <taxon>Flavobacteriia</taxon>
        <taxon>Flavobacteriales</taxon>
        <taxon>Flavobacteriaceae</taxon>
        <taxon>Flagellimonas</taxon>
    </lineage>
</organism>
<dbReference type="AlphaFoldDB" id="A0A3A1N5L7"/>
<evidence type="ECO:0000313" key="1">
    <source>
        <dbReference type="EMBL" id="RIV30529.1"/>
    </source>
</evidence>
<dbReference type="RefSeq" id="WP_119609257.1">
    <property type="nucleotide sequence ID" value="NZ_QXFH01000077.1"/>
</dbReference>
<dbReference type="Gene3D" id="2.130.10.10">
    <property type="entry name" value="YVTN repeat-like/Quinoprotein amine dehydrogenase"/>
    <property type="match status" value="1"/>
</dbReference>
<protein>
    <recommendedName>
        <fullName evidence="3">Oligogalacturonate lyase domain-containing protein</fullName>
    </recommendedName>
</protein>
<name>A0A3A1N5L7_9FLAO</name>
<dbReference type="InterPro" id="IPR015943">
    <property type="entry name" value="WD40/YVTN_repeat-like_dom_sf"/>
</dbReference>